<feature type="transmembrane region" description="Helical" evidence="1">
    <location>
        <begin position="205"/>
        <end position="224"/>
    </location>
</feature>
<evidence type="ECO:0000256" key="1">
    <source>
        <dbReference type="SAM" id="Phobius"/>
    </source>
</evidence>
<accession>A0A8H7NWV7</accession>
<dbReference type="Pfam" id="PF20151">
    <property type="entry name" value="DUF6533"/>
    <property type="match status" value="1"/>
</dbReference>
<sequence>MSDDDAAAVNGELSSAAVMDYYWIAVSVVNVEVPNQGLLLFDCLISLGQEVHVVWGRKLTGASILYLLLRYSAVSNAIFVIVALSNSACQAALCLVMTIAQTTLSAFRVYAIQGGRWEVALLVMTIGLVPVATNIWGLYEQKPTIVFGFCTTYWSAAIHIDTANALVLLATWKATYGIKRLAERAKVKVSISTLLFRDERLGPGTIQFTILLALNALVMTLFLINNNHDITGSIDMFMSLLLCRFFLNLRQVHLSESSVGSMNRSSRSTPSFVSRVVGNLGTIEWARNESWDSTHETYLRLHVDQEVDQSDEMRLADESEHDGIEEVPRVARLLLQEGLGLPEQAIDYVELGV</sequence>
<dbReference type="InterPro" id="IPR045340">
    <property type="entry name" value="DUF6533"/>
</dbReference>
<dbReference type="Proteomes" id="UP000639403">
    <property type="component" value="Unassembled WGS sequence"/>
</dbReference>
<reference evidence="3" key="2">
    <citation type="journal article" name="Front. Microbiol.">
        <title>Degradative Capacity of Two Strains of Rhodonia placenta: From Phenotype to Genotype.</title>
        <authorList>
            <person name="Kolle M."/>
            <person name="Horta M.A.C."/>
            <person name="Nowrousian M."/>
            <person name="Ohm R.A."/>
            <person name="Benz J.P."/>
            <person name="Pilgard A."/>
        </authorList>
    </citation>
    <scope>NUCLEOTIDE SEQUENCE</scope>
    <source>
        <strain evidence="3">FPRL280</strain>
    </source>
</reference>
<keyword evidence="1" id="KW-1133">Transmembrane helix</keyword>
<feature type="transmembrane region" description="Helical" evidence="1">
    <location>
        <begin position="119"/>
        <end position="139"/>
    </location>
</feature>
<name>A0A8H7NWV7_9APHY</name>
<keyword evidence="1" id="KW-0472">Membrane</keyword>
<feature type="transmembrane region" description="Helical" evidence="1">
    <location>
        <begin position="145"/>
        <end position="170"/>
    </location>
</feature>
<comment type="caution">
    <text evidence="3">The sequence shown here is derived from an EMBL/GenBank/DDBJ whole genome shotgun (WGS) entry which is preliminary data.</text>
</comment>
<dbReference type="EMBL" id="JADOXO010000289">
    <property type="protein sequence ID" value="KAF9807181.1"/>
    <property type="molecule type" value="Genomic_DNA"/>
</dbReference>
<proteinExistence type="predicted"/>
<evidence type="ECO:0000259" key="2">
    <source>
        <dbReference type="Pfam" id="PF20151"/>
    </source>
</evidence>
<organism evidence="3 4">
    <name type="scientific">Rhodonia placenta</name>
    <dbReference type="NCBI Taxonomy" id="104341"/>
    <lineage>
        <taxon>Eukaryota</taxon>
        <taxon>Fungi</taxon>
        <taxon>Dikarya</taxon>
        <taxon>Basidiomycota</taxon>
        <taxon>Agaricomycotina</taxon>
        <taxon>Agaricomycetes</taxon>
        <taxon>Polyporales</taxon>
        <taxon>Adustoporiaceae</taxon>
        <taxon>Rhodonia</taxon>
    </lineage>
</organism>
<dbReference type="AlphaFoldDB" id="A0A8H7NWV7"/>
<evidence type="ECO:0000313" key="4">
    <source>
        <dbReference type="Proteomes" id="UP000639403"/>
    </source>
</evidence>
<gene>
    <name evidence="3" type="ORF">IEO21_08340</name>
</gene>
<protein>
    <recommendedName>
        <fullName evidence="2">DUF6533 domain-containing protein</fullName>
    </recommendedName>
</protein>
<feature type="domain" description="DUF6533" evidence="2">
    <location>
        <begin position="38"/>
        <end position="73"/>
    </location>
</feature>
<keyword evidence="1" id="KW-0812">Transmembrane</keyword>
<evidence type="ECO:0000313" key="3">
    <source>
        <dbReference type="EMBL" id="KAF9807181.1"/>
    </source>
</evidence>
<reference evidence="3" key="1">
    <citation type="submission" date="2020-11" db="EMBL/GenBank/DDBJ databases">
        <authorList>
            <person name="Koelle M."/>
            <person name="Horta M.A.C."/>
            <person name="Nowrousian M."/>
            <person name="Ohm R.A."/>
            <person name="Benz P."/>
            <person name="Pilgard A."/>
        </authorList>
    </citation>
    <scope>NUCLEOTIDE SEQUENCE</scope>
    <source>
        <strain evidence="3">FPRL280</strain>
    </source>
</reference>